<name>L7JVR4_TRAHO</name>
<feature type="compositionally biased region" description="Low complexity" evidence="6">
    <location>
        <begin position="333"/>
        <end position="344"/>
    </location>
</feature>
<dbReference type="InterPro" id="IPR027417">
    <property type="entry name" value="P-loop_NTPase"/>
</dbReference>
<feature type="compositionally biased region" description="Polar residues" evidence="6">
    <location>
        <begin position="80"/>
        <end position="118"/>
    </location>
</feature>
<dbReference type="PROSITE" id="PS51194">
    <property type="entry name" value="HELICASE_CTER"/>
    <property type="match status" value="1"/>
</dbReference>
<evidence type="ECO:0000259" key="7">
    <source>
        <dbReference type="PROSITE" id="PS51192"/>
    </source>
</evidence>
<evidence type="ECO:0000256" key="6">
    <source>
        <dbReference type="SAM" id="MobiDB-lite"/>
    </source>
</evidence>
<proteinExistence type="predicted"/>
<dbReference type="InterPro" id="IPR044742">
    <property type="entry name" value="DEAD/DEAH_RhlB"/>
</dbReference>
<sequence>MTDAFSDKKKNNDKNDVYVFKNTRKEETNGGVVNGCRVKKEYGGRDRCSRDDCFSSRDDNDSTARDDRCNGALNTTYRSTGTYRTASDHSNAYGSSTTARQSLTGQKKYSNEINAHKQTINKRETAPEMSRDGTAGTAERKTFFWRTERVARDGRGWYGTNALSGTRNARSTDGRGEYNDYKQGKSYTAQQGSERRMERGGWRVSNEGLNGKCSFSGKGGVDHNYGPYMKGGAYSRSGTWRGENRRVDEGRRVYESKGDGRRVDEGRRVEESRSDGRRIDESKGDDQRVDEGRRVEESGRVEESRSDGKGDDQRVDDDQRSNNTRWSNDDQRSSNTTRSNNNDRINNDRIKNNKIDDREGNDSKSYDYSRTAPLNKQNGATTGNAYVPKTGAFRGGRYGHDESDGYNRKGTHSYRTYTSTAAKGRSKQFVFPSTYKTTEQYVITSSHPFMRINGNGKIKYNTLQRYAMHYIEEGKHMILRAPTGTGKTLTYLLPIVSNIEKVFVSQRVIKMLVIVPTRELAAQIVSEVNKISTLSVRMVIGGGEYGMDGNVVVATPGRLIDTLNRYYRYNHGDAHGVHPLLAQLSAIVLDEGDTMFDLGFKQDIAAVLSQAHRDVQLVIASATYNRGIMECIREWRCDWVYLCFEMDGMVEQRVLMVGDKFKELVRVIREYCARDDCRDRGRIEEGVDRRDRIRLDGRNTGEVLKKEQAGNNDGTTTDGKGSTEQGACRKEQANKILVFVKRKRTVDALANSLPFVLTSLHGNMPQHQRAANLAQFHAGVNILVATSIAARGLHIQNVNLVINYDLPDNIDEYVHRIGRTGRGKKGTSISFWNGDLLGTHLATYLESCGCEVPGFLKGERTVENVDLQSRFEMMKFADEKSGDSEEGWDDFAGG</sequence>
<keyword evidence="5" id="KW-0067">ATP-binding</keyword>
<evidence type="ECO:0000313" key="10">
    <source>
        <dbReference type="Proteomes" id="UP000011185"/>
    </source>
</evidence>
<dbReference type="Pfam" id="PF00270">
    <property type="entry name" value="DEAD"/>
    <property type="match status" value="1"/>
</dbReference>
<dbReference type="InterPro" id="IPR001650">
    <property type="entry name" value="Helicase_C-like"/>
</dbReference>
<organism evidence="9 10">
    <name type="scientific">Trachipleistophora hominis</name>
    <name type="common">Microsporidian parasite</name>
    <dbReference type="NCBI Taxonomy" id="72359"/>
    <lineage>
        <taxon>Eukaryota</taxon>
        <taxon>Fungi</taxon>
        <taxon>Fungi incertae sedis</taxon>
        <taxon>Microsporidia</taxon>
        <taxon>Pleistophoridae</taxon>
        <taxon>Trachipleistophora</taxon>
    </lineage>
</organism>
<feature type="compositionally biased region" description="Low complexity" evidence="6">
    <location>
        <begin position="710"/>
        <end position="719"/>
    </location>
</feature>
<keyword evidence="3 9" id="KW-0378">Hydrolase</keyword>
<feature type="domain" description="Helicase C-terminal" evidence="8">
    <location>
        <begin position="722"/>
        <end position="873"/>
    </location>
</feature>
<dbReference type="OMA" id="QINICIC"/>
<feature type="region of interest" description="Disordered" evidence="6">
    <location>
        <begin position="158"/>
        <end position="200"/>
    </location>
</feature>
<evidence type="ECO:0000256" key="1">
    <source>
        <dbReference type="ARBA" id="ARBA00012552"/>
    </source>
</evidence>
<keyword evidence="2" id="KW-0547">Nucleotide-binding</keyword>
<feature type="compositionally biased region" description="Basic and acidic residues" evidence="6">
    <location>
        <begin position="170"/>
        <end position="183"/>
    </location>
</feature>
<keyword evidence="10" id="KW-1185">Reference proteome</keyword>
<dbReference type="CDD" id="cd00268">
    <property type="entry name" value="DEADc"/>
    <property type="match status" value="1"/>
</dbReference>
<feature type="compositionally biased region" description="Basic and acidic residues" evidence="6">
    <location>
        <begin position="345"/>
        <end position="367"/>
    </location>
</feature>
<dbReference type="CDD" id="cd18787">
    <property type="entry name" value="SF2_C_DEAD"/>
    <property type="match status" value="1"/>
</dbReference>
<dbReference type="GO" id="GO:0003724">
    <property type="term" value="F:RNA helicase activity"/>
    <property type="evidence" value="ECO:0007669"/>
    <property type="project" value="UniProtKB-EC"/>
</dbReference>
<evidence type="ECO:0000259" key="8">
    <source>
        <dbReference type="PROSITE" id="PS51194"/>
    </source>
</evidence>
<dbReference type="OrthoDB" id="10261904at2759"/>
<protein>
    <recommendedName>
        <fullName evidence="1">RNA helicase</fullName>
        <ecNumber evidence="1">3.6.4.13</ecNumber>
    </recommendedName>
</protein>
<dbReference type="GO" id="GO:0003676">
    <property type="term" value="F:nucleic acid binding"/>
    <property type="evidence" value="ECO:0007669"/>
    <property type="project" value="InterPro"/>
</dbReference>
<feature type="region of interest" description="Disordered" evidence="6">
    <location>
        <begin position="251"/>
        <end position="410"/>
    </location>
</feature>
<dbReference type="AlphaFoldDB" id="L7JVR4"/>
<dbReference type="PROSITE" id="PS51192">
    <property type="entry name" value="HELICASE_ATP_BIND_1"/>
    <property type="match status" value="1"/>
</dbReference>
<dbReference type="EC" id="3.6.4.13" evidence="1"/>
<dbReference type="GO" id="GO:0005524">
    <property type="term" value="F:ATP binding"/>
    <property type="evidence" value="ECO:0007669"/>
    <property type="project" value="UniProtKB-KW"/>
</dbReference>
<feature type="compositionally biased region" description="Basic and acidic residues" evidence="6">
    <location>
        <begin position="251"/>
        <end position="320"/>
    </location>
</feature>
<feature type="compositionally biased region" description="Basic and acidic residues" evidence="6">
    <location>
        <begin position="121"/>
        <end position="131"/>
    </location>
</feature>
<feature type="region of interest" description="Disordered" evidence="6">
    <location>
        <begin position="701"/>
        <end position="726"/>
    </location>
</feature>
<dbReference type="InterPro" id="IPR011545">
    <property type="entry name" value="DEAD/DEAH_box_helicase_dom"/>
</dbReference>
<dbReference type="InterPro" id="IPR014001">
    <property type="entry name" value="Helicase_ATP-bd"/>
</dbReference>
<dbReference type="VEuPathDB" id="MicrosporidiaDB:THOM_1562"/>
<feature type="domain" description="Helicase ATP-binding" evidence="7">
    <location>
        <begin position="468"/>
        <end position="642"/>
    </location>
</feature>
<dbReference type="InParanoid" id="L7JVR4"/>
<dbReference type="SUPFAM" id="SSF52540">
    <property type="entry name" value="P-loop containing nucleoside triphosphate hydrolases"/>
    <property type="match status" value="1"/>
</dbReference>
<feature type="region of interest" description="Disordered" evidence="6">
    <location>
        <begin position="43"/>
        <end position="64"/>
    </location>
</feature>
<evidence type="ECO:0000256" key="3">
    <source>
        <dbReference type="ARBA" id="ARBA00022801"/>
    </source>
</evidence>
<evidence type="ECO:0000313" key="9">
    <source>
        <dbReference type="EMBL" id="ELQ75519.1"/>
    </source>
</evidence>
<dbReference type="SMART" id="SM00490">
    <property type="entry name" value="HELICc"/>
    <property type="match status" value="1"/>
</dbReference>
<keyword evidence="4 9" id="KW-0347">Helicase</keyword>
<dbReference type="GO" id="GO:0016787">
    <property type="term" value="F:hydrolase activity"/>
    <property type="evidence" value="ECO:0007669"/>
    <property type="project" value="UniProtKB-KW"/>
</dbReference>
<dbReference type="Proteomes" id="UP000011185">
    <property type="component" value="Unassembled WGS sequence"/>
</dbReference>
<evidence type="ECO:0000256" key="2">
    <source>
        <dbReference type="ARBA" id="ARBA00022741"/>
    </source>
</evidence>
<dbReference type="Gene3D" id="3.40.50.300">
    <property type="entry name" value="P-loop containing nucleotide triphosphate hydrolases"/>
    <property type="match status" value="2"/>
</dbReference>
<reference evidence="9 10" key="1">
    <citation type="journal article" date="2012" name="PLoS Pathog.">
        <title>The genome of the obligate intracellular parasite Trachipleistophora hominis: new insights into microsporidian genome dynamics and reductive evolution.</title>
        <authorList>
            <person name="Heinz E."/>
            <person name="Williams T.A."/>
            <person name="Nakjang S."/>
            <person name="Noel C.J."/>
            <person name="Swan D.C."/>
            <person name="Goldberg A.V."/>
            <person name="Harris S.R."/>
            <person name="Weinmaier T."/>
            <person name="Markert S."/>
            <person name="Becher D."/>
            <person name="Bernhardt J."/>
            <person name="Dagan T."/>
            <person name="Hacker C."/>
            <person name="Lucocq J.M."/>
            <person name="Schweder T."/>
            <person name="Rattei T."/>
            <person name="Hall N."/>
            <person name="Hirt R.P."/>
            <person name="Embley T.M."/>
        </authorList>
    </citation>
    <scope>NUCLEOTIDE SEQUENCE [LARGE SCALE GENOMIC DNA]</scope>
</reference>
<accession>L7JVR4</accession>
<dbReference type="Pfam" id="PF00271">
    <property type="entry name" value="Helicase_C"/>
    <property type="match status" value="1"/>
</dbReference>
<evidence type="ECO:0000256" key="5">
    <source>
        <dbReference type="ARBA" id="ARBA00022840"/>
    </source>
</evidence>
<evidence type="ECO:0000256" key="4">
    <source>
        <dbReference type="ARBA" id="ARBA00022806"/>
    </source>
</evidence>
<dbReference type="PANTHER" id="PTHR47958">
    <property type="entry name" value="ATP-DEPENDENT RNA HELICASE DBP3"/>
    <property type="match status" value="1"/>
</dbReference>
<feature type="compositionally biased region" description="Polar residues" evidence="6">
    <location>
        <begin position="368"/>
        <end position="384"/>
    </location>
</feature>
<dbReference type="HOGENOM" id="CLU_323423_0_0_1"/>
<dbReference type="STRING" id="72359.L7JVR4"/>
<feature type="region of interest" description="Disordered" evidence="6">
    <location>
        <begin position="80"/>
        <end position="138"/>
    </location>
</feature>
<dbReference type="SMART" id="SM00487">
    <property type="entry name" value="DEXDc"/>
    <property type="match status" value="1"/>
</dbReference>
<gene>
    <name evidence="9" type="ORF">THOM_1562</name>
</gene>
<feature type="compositionally biased region" description="Basic and acidic residues" evidence="6">
    <location>
        <begin position="398"/>
        <end position="407"/>
    </location>
</feature>
<dbReference type="EMBL" id="JH993952">
    <property type="protein sequence ID" value="ELQ75519.1"/>
    <property type="molecule type" value="Genomic_DNA"/>
</dbReference>